<protein>
    <submittedName>
        <fullName evidence="1">ORFb</fullName>
    </submittedName>
</protein>
<evidence type="ECO:0000313" key="1">
    <source>
        <dbReference type="EMBL" id="AAR99743.1"/>
    </source>
</evidence>
<organism evidence="2">
    <name type="scientific">Enterobacteria phage PR772</name>
    <dbReference type="NCBI Taxonomy" id="261665"/>
    <lineage>
        <taxon>Viruses</taxon>
        <taxon>Varidnaviria</taxon>
        <taxon>Bamfordvirae</taxon>
        <taxon>Preplasmiviricota</taxon>
        <taxon>Prepoliviricotina</taxon>
        <taxon>Tectiliviricetes</taxon>
        <taxon>Kalamavirales</taxon>
        <taxon>Tectiviridae</taxon>
        <taxon>Alphatectivirus</taxon>
        <taxon>Alphatectivirus PRD1</taxon>
    </lineage>
</organism>
<accession>Q6EDY1</accession>
<sequence length="44" mass="5182">MMNRFSRLTRRVLQTAVILQCRKIRAITISARLIPRIRPKFSGL</sequence>
<dbReference type="EMBL" id="AY441783">
    <property type="protein sequence ID" value="AAR99743.1"/>
    <property type="molecule type" value="Genomic_DNA"/>
</dbReference>
<name>Q6EDY1_9VIRU</name>
<evidence type="ECO:0000313" key="2">
    <source>
        <dbReference type="Proteomes" id="UP000001050"/>
    </source>
</evidence>
<proteinExistence type="predicted"/>
<reference evidence="1 2" key="1">
    <citation type="journal article" date="2004" name="Appl. Environ. Microbiol.">
        <title>Characterization of coliphage PR772 and evaluation of its use for virus filter performance testing.</title>
        <authorList>
            <person name="Lute S."/>
            <person name="Aranha H."/>
            <person name="Tremblay D."/>
            <person name="Liang D."/>
            <person name="Ackermann H.W."/>
            <person name="Chu B."/>
            <person name="Moineau S."/>
            <person name="Brorson K."/>
        </authorList>
    </citation>
    <scope>NUCLEOTIDE SEQUENCE</scope>
</reference>
<dbReference type="Proteomes" id="UP000001050">
    <property type="component" value="Segment"/>
</dbReference>